<dbReference type="Proteomes" id="UP000004315">
    <property type="component" value="Unassembled WGS sequence"/>
</dbReference>
<proteinExistence type="predicted"/>
<keyword evidence="2" id="KW-1185">Reference proteome</keyword>
<dbReference type="AlphaFoldDB" id="B7CDL3"/>
<dbReference type="RefSeq" id="WP_003866074.1">
    <property type="nucleotide sequence ID" value="NZ_DS996850.1"/>
</dbReference>
<evidence type="ECO:0000313" key="1">
    <source>
        <dbReference type="EMBL" id="EEC89123.1"/>
    </source>
</evidence>
<dbReference type="STRING" id="518637.EUBIFOR_02296"/>
<name>B7CDL3_9FIRM</name>
<gene>
    <name evidence="1" type="ORF">EUBIFOR_02296</name>
</gene>
<dbReference type="EMBL" id="ABYT01000121">
    <property type="protein sequence ID" value="EEC89123.1"/>
    <property type="molecule type" value="Genomic_DNA"/>
</dbReference>
<dbReference type="HOGENOM" id="CLU_3136485_0_0_9"/>
<sequence length="49" mass="5406">MSENIKIKGKNPYDVLAFTLTQKCSAQCEKQVSLFTGGTCFVCFNIEGI</sequence>
<evidence type="ECO:0000313" key="2">
    <source>
        <dbReference type="Proteomes" id="UP000004315"/>
    </source>
</evidence>
<protein>
    <submittedName>
        <fullName evidence="1">Uncharacterized protein</fullName>
    </submittedName>
</protein>
<comment type="caution">
    <text evidence="1">The sequence shown here is derived from an EMBL/GenBank/DDBJ whole genome shotgun (WGS) entry which is preliminary data.</text>
</comment>
<organism evidence="1 2">
    <name type="scientific">Holdemanella biformis DSM 3989</name>
    <dbReference type="NCBI Taxonomy" id="518637"/>
    <lineage>
        <taxon>Bacteria</taxon>
        <taxon>Bacillati</taxon>
        <taxon>Bacillota</taxon>
        <taxon>Erysipelotrichia</taxon>
        <taxon>Erysipelotrichales</taxon>
        <taxon>Erysipelotrichaceae</taxon>
        <taxon>Holdemanella</taxon>
    </lineage>
</organism>
<accession>B7CDL3</accession>
<reference evidence="1 2" key="1">
    <citation type="submission" date="2008-10" db="EMBL/GenBank/DDBJ databases">
        <authorList>
            <person name="Fulton L."/>
            <person name="Clifton S."/>
            <person name="Fulton B."/>
            <person name="Xu J."/>
            <person name="Minx P."/>
            <person name="Pepin K.H."/>
            <person name="Johnson M."/>
            <person name="Bhonagiri V."/>
            <person name="Nash W.E."/>
            <person name="Mardis E.R."/>
            <person name="Wilson R.K."/>
        </authorList>
    </citation>
    <scope>NUCLEOTIDE SEQUENCE [LARGE SCALE GENOMIC DNA]</scope>
    <source>
        <strain evidence="1 2">DSM 3989</strain>
    </source>
</reference>
<reference evidence="1 2" key="2">
    <citation type="submission" date="2008-11" db="EMBL/GenBank/DDBJ databases">
        <title>Draft genome sequence of Eubacterium biforme (DSM 3989).</title>
        <authorList>
            <person name="Sudarsanam P."/>
            <person name="Ley R."/>
            <person name="Guruge J."/>
            <person name="Turnbaugh P.J."/>
            <person name="Mahowald M."/>
            <person name="Liep D."/>
            <person name="Gordon J."/>
        </authorList>
    </citation>
    <scope>NUCLEOTIDE SEQUENCE [LARGE SCALE GENOMIC DNA]</scope>
    <source>
        <strain evidence="1 2">DSM 3989</strain>
    </source>
</reference>